<comment type="caution">
    <text evidence="1">The sequence shown here is derived from an EMBL/GenBank/DDBJ whole genome shotgun (WGS) entry which is preliminary data.</text>
</comment>
<evidence type="ECO:0000313" key="1">
    <source>
        <dbReference type="EMBL" id="NEW33023.1"/>
    </source>
</evidence>
<sequence>MISGLPDELPPDNPHIDKGVHATSQYFPAVNPLAANPEDSVVSTIAPGLSNVSMPSPGNLAGATGVTFLEASVQLRDGIANEENKWINTISGGAALSLDILAFCGDPIGYVAGQLLSWMLEHVEPLRMVLDGLAGNPAMIKSYAASWESIATEMVAVGEEFIARVAENTSDFIGAAGNAYRARAADVNMLIASAANASESIKQITLAMAEVVAGVRTAVRDIMTGVAGGLVSDAVLALAVGPGTAAAIARALSRIAVAITRVSVILGRLANVIGDALVALVALRDILDGTAKGLAVMHDS</sequence>
<accession>A0A6P1CMY2</accession>
<gene>
    <name evidence="1" type="ORF">GV791_10705</name>
</gene>
<dbReference type="Proteomes" id="UP000471166">
    <property type="component" value="Unassembled WGS sequence"/>
</dbReference>
<evidence type="ECO:0008006" key="3">
    <source>
        <dbReference type="Google" id="ProtNLM"/>
    </source>
</evidence>
<dbReference type="RefSeq" id="WP_163844103.1">
    <property type="nucleotide sequence ID" value="NZ_JAAGVB010000013.1"/>
</dbReference>
<reference evidence="1 2" key="1">
    <citation type="submission" date="2020-01" db="EMBL/GenBank/DDBJ databases">
        <title>Genetics and antimicrobial susceptibilities of Nocardia species isolated from the soil; a comparison with species isolated from humans.</title>
        <authorList>
            <person name="Carrasco G."/>
            <person name="Monzon S."/>
            <person name="Sansegundo M."/>
            <person name="Garcia E."/>
            <person name="Garrido N."/>
            <person name="Medina M.J."/>
            <person name="Villalon P."/>
            <person name="Ramirez-Arocha A.C."/>
            <person name="Jimenez P."/>
            <person name="Cuesta I."/>
            <person name="Valdezate S."/>
        </authorList>
    </citation>
    <scope>NUCLEOTIDE SEQUENCE [LARGE SCALE GENOMIC DNA]</scope>
    <source>
        <strain evidence="1 2">CNM20110626</strain>
    </source>
</reference>
<proteinExistence type="predicted"/>
<name>A0A6P1CMY2_9NOCA</name>
<organism evidence="1 2">
    <name type="scientific">Nocardia cyriacigeorgica</name>
    <dbReference type="NCBI Taxonomy" id="135487"/>
    <lineage>
        <taxon>Bacteria</taxon>
        <taxon>Bacillati</taxon>
        <taxon>Actinomycetota</taxon>
        <taxon>Actinomycetes</taxon>
        <taxon>Mycobacteriales</taxon>
        <taxon>Nocardiaceae</taxon>
        <taxon>Nocardia</taxon>
    </lineage>
</organism>
<dbReference type="EMBL" id="JAAGVB010000013">
    <property type="protein sequence ID" value="NEW33023.1"/>
    <property type="molecule type" value="Genomic_DNA"/>
</dbReference>
<evidence type="ECO:0000313" key="2">
    <source>
        <dbReference type="Proteomes" id="UP000471166"/>
    </source>
</evidence>
<protein>
    <recommendedName>
        <fullName evidence="3">ESX-1 secretion-associated protein EspA/EspE-like domain-containing protein</fullName>
    </recommendedName>
</protein>
<dbReference type="AlphaFoldDB" id="A0A6P1CMY2"/>